<name>A0A9E7QWW7_9CAUD</name>
<evidence type="ECO:0000313" key="2">
    <source>
        <dbReference type="Proteomes" id="UP001058734"/>
    </source>
</evidence>
<sequence length="91" mass="10105">MAHTHQQHLKIARLVHRFAVAFLIRGLRSAVAHADAAEEQADRRQREAFAAAQASRDHAEDLREAHYDALVHARNVQHAAREEAALVGGTL</sequence>
<keyword evidence="2" id="KW-1185">Reference proteome</keyword>
<protein>
    <submittedName>
        <fullName evidence="1">Uncharacterized protein</fullName>
    </submittedName>
</protein>
<reference evidence="1" key="1">
    <citation type="submission" date="2022-07" db="EMBL/GenBank/DDBJ databases">
        <title>Biological characterization and genomic analysis of novel phages DLDT_So2 and BHDT_So9 against Pseudomonas solanacearum, an infectious agent in tomato in Vietnam.</title>
        <authorList>
            <person name="Pham Q.-A.N."/>
            <person name="To N.H."/>
            <person name="Vo N."/>
            <person name="Tu V.Q."/>
            <person name="Nguyen T.M."/>
            <person name="Nguyen H.D."/>
            <person name="Andrew M."/>
            <person name="Le T.-T.T."/>
            <person name="Vo P.T."/>
            <person name="Huynh O.N."/>
            <person name="Hoang H.A."/>
        </authorList>
    </citation>
    <scope>NUCLEOTIDE SEQUENCE</scope>
</reference>
<accession>A0A9E7QWW7</accession>
<organism evidence="1 2">
    <name type="scientific">Ralstonia phage BHDT_So9</name>
    <dbReference type="NCBI Taxonomy" id="2972464"/>
    <lineage>
        <taxon>Viruses</taxon>
        <taxon>Duplodnaviria</taxon>
        <taxon>Heunggongvirae</taxon>
        <taxon>Uroviricota</taxon>
        <taxon>Caudoviricetes</taxon>
        <taxon>Autographivirales</taxon>
        <taxon>Autonotataviridae</taxon>
        <taxon>Okabevirinae</taxon>
        <taxon>Higashivirus</taxon>
        <taxon>Higashivirus BHDTSo9</taxon>
    </lineage>
</organism>
<dbReference type="EMBL" id="OP087422">
    <property type="protein sequence ID" value="UWI83492.1"/>
    <property type="molecule type" value="Genomic_DNA"/>
</dbReference>
<evidence type="ECO:0000313" key="1">
    <source>
        <dbReference type="EMBL" id="UWI83492.1"/>
    </source>
</evidence>
<dbReference type="Proteomes" id="UP001058734">
    <property type="component" value="Segment"/>
</dbReference>
<proteinExistence type="predicted"/>